<dbReference type="GO" id="GO:0030115">
    <property type="term" value="C:S-layer"/>
    <property type="evidence" value="ECO:0007669"/>
    <property type="project" value="UniProtKB-SubCell"/>
</dbReference>
<dbReference type="InterPro" id="IPR026371">
    <property type="entry name" value="PGF_CTERM"/>
</dbReference>
<feature type="region of interest" description="Disordered" evidence="2">
    <location>
        <begin position="145"/>
        <end position="211"/>
    </location>
</feature>
<feature type="compositionally biased region" description="Gly residues" evidence="2">
    <location>
        <begin position="152"/>
        <end position="162"/>
    </location>
</feature>
<dbReference type="Pfam" id="PF18204">
    <property type="entry name" value="PGF-CTERM"/>
    <property type="match status" value="1"/>
</dbReference>
<dbReference type="EMBL" id="CAJHIO010000039">
    <property type="protein sequence ID" value="CAD6493729.1"/>
    <property type="molecule type" value="Genomic_DNA"/>
</dbReference>
<feature type="transmembrane region" description="Helical" evidence="3">
    <location>
        <begin position="213"/>
        <end position="231"/>
    </location>
</feature>
<feature type="domain" description="PGF-CTERM archaeal protein-sorting signal" evidence="4">
    <location>
        <begin position="211"/>
        <end position="228"/>
    </location>
</feature>
<protein>
    <recommendedName>
        <fullName evidence="4">PGF-CTERM archaeal protein-sorting signal domain-containing protein</fullName>
    </recommendedName>
</protein>
<keyword evidence="3" id="KW-0812">Transmembrane</keyword>
<dbReference type="NCBIfam" id="TIGR04126">
    <property type="entry name" value="PGF_CTERM"/>
    <property type="match status" value="1"/>
</dbReference>
<evidence type="ECO:0000313" key="5">
    <source>
        <dbReference type="EMBL" id="CAD6493729.1"/>
    </source>
</evidence>
<evidence type="ECO:0000313" key="6">
    <source>
        <dbReference type="Proteomes" id="UP000610373"/>
    </source>
</evidence>
<keyword evidence="3" id="KW-0472">Membrane</keyword>
<evidence type="ECO:0000256" key="3">
    <source>
        <dbReference type="SAM" id="Phobius"/>
    </source>
</evidence>
<reference evidence="5" key="1">
    <citation type="submission" date="2020-10" db="EMBL/GenBank/DDBJ databases">
        <authorList>
            <person name="Hahn C.J."/>
            <person name="Laso-Perez R."/>
            <person name="Vulcano F."/>
            <person name="Vaziourakis K.-M."/>
            <person name="Stokke R."/>
            <person name="Steen I.H."/>
            <person name="Teske A."/>
            <person name="Boetius A."/>
            <person name="Liebeke M."/>
            <person name="Amann R."/>
            <person name="Knittel K."/>
        </authorList>
    </citation>
    <scope>NUCLEOTIDE SEQUENCE</scope>
    <source>
        <strain evidence="5">Gfbio:e3339647-f889-4370-9287-4fb5cb688e4c:AG392O15_GoMArc1</strain>
    </source>
</reference>
<keyword evidence="1" id="KW-0732">Signal</keyword>
<accession>A0A811TE51</accession>
<feature type="compositionally biased region" description="Low complexity" evidence="2">
    <location>
        <begin position="163"/>
        <end position="195"/>
    </location>
</feature>
<comment type="caution">
    <text evidence="5">The sequence shown here is derived from an EMBL/GenBank/DDBJ whole genome shotgun (WGS) entry which is preliminary data.</text>
</comment>
<gene>
    <name evidence="5" type="ORF">CHKLHMKO_00527</name>
</gene>
<dbReference type="AlphaFoldDB" id="A0A811TE51"/>
<dbReference type="InterPro" id="IPR013783">
    <property type="entry name" value="Ig-like_fold"/>
</dbReference>
<keyword evidence="3" id="KW-1133">Transmembrane helix</keyword>
<dbReference type="Proteomes" id="UP000610373">
    <property type="component" value="Unassembled WGS sequence"/>
</dbReference>
<dbReference type="GO" id="GO:0005886">
    <property type="term" value="C:plasma membrane"/>
    <property type="evidence" value="ECO:0007669"/>
    <property type="project" value="UniProtKB-SubCell"/>
</dbReference>
<evidence type="ECO:0000256" key="2">
    <source>
        <dbReference type="SAM" id="MobiDB-lite"/>
    </source>
</evidence>
<evidence type="ECO:0000256" key="1">
    <source>
        <dbReference type="ARBA" id="ARBA00022729"/>
    </source>
</evidence>
<organism evidence="5 6">
    <name type="scientific">Candidatus Argoarchaeum ethanivorans</name>
    <dbReference type="NCBI Taxonomy" id="2608793"/>
    <lineage>
        <taxon>Archaea</taxon>
        <taxon>Methanobacteriati</taxon>
        <taxon>Methanobacteriota</taxon>
        <taxon>Stenosarchaea group</taxon>
        <taxon>Methanomicrobia</taxon>
        <taxon>Methanosarcinales</taxon>
        <taxon>Methanosarcinales incertae sedis</taxon>
        <taxon>GOM Arc I cluster</taxon>
        <taxon>Candidatus Argoarchaeum</taxon>
    </lineage>
</organism>
<evidence type="ECO:0000259" key="4">
    <source>
        <dbReference type="Pfam" id="PF18204"/>
    </source>
</evidence>
<proteinExistence type="predicted"/>
<name>A0A811TE51_9EURY</name>
<sequence>MTKRMILAVILLLLPVLVAVAGAQGIPTIGGCEHPSPSIVISASCTEIPADGVSTSEIKVAVSWPEESNITGPAGNTLVDMSTSIGRLTDAENQSNNGHSISLITDTNGIVTALLSGDETGVAYITSTTLWGCDKTTVTVIPGATTASHSGNGNGGNTGSGGVTSTPTTTATPISSPSPDATATATGSPTASPARTPEPTPSLDPTPTEDTPGFEAVFAIAGLLVVAYSVLKRERKV</sequence>
<dbReference type="PROSITE" id="PS51257">
    <property type="entry name" value="PROKAR_LIPOPROTEIN"/>
    <property type="match status" value="1"/>
</dbReference>
<dbReference type="Gene3D" id="2.60.40.10">
    <property type="entry name" value="Immunoglobulins"/>
    <property type="match status" value="1"/>
</dbReference>